<evidence type="ECO:0000256" key="4">
    <source>
        <dbReference type="ARBA" id="ARBA00025806"/>
    </source>
</evidence>
<dbReference type="GO" id="GO:0005634">
    <property type="term" value="C:nucleus"/>
    <property type="evidence" value="ECO:0007669"/>
    <property type="project" value="UniProtKB-SubCell"/>
</dbReference>
<feature type="region of interest" description="Disordered" evidence="5">
    <location>
        <begin position="35"/>
        <end position="82"/>
    </location>
</feature>
<keyword evidence="3" id="KW-0539">Nucleus</keyword>
<keyword evidence="2" id="KW-0217">Developmental protein</keyword>
<dbReference type="PANTHER" id="PTHR12972:SF0">
    <property type="entry name" value="PROTEIN DOWNSTREAM NEIGHBOR OF SON"/>
    <property type="match status" value="1"/>
</dbReference>
<comment type="caution">
    <text evidence="6">The sequence shown here is derived from an EMBL/GenBank/DDBJ whole genome shotgun (WGS) entry which is preliminary data.</text>
</comment>
<dbReference type="GO" id="GO:0033260">
    <property type="term" value="P:nuclear DNA replication"/>
    <property type="evidence" value="ECO:0007669"/>
    <property type="project" value="TreeGrafter"/>
</dbReference>
<evidence type="ECO:0000256" key="3">
    <source>
        <dbReference type="ARBA" id="ARBA00023242"/>
    </source>
</evidence>
<dbReference type="EMBL" id="NNAY01000356">
    <property type="protein sequence ID" value="OXU28936.1"/>
    <property type="molecule type" value="Genomic_DNA"/>
</dbReference>
<gene>
    <name evidence="6" type="ORF">TSAR_009794</name>
</gene>
<dbReference type="PRINTS" id="PR02064">
    <property type="entry name" value="DONSON"/>
</dbReference>
<dbReference type="OrthoDB" id="534063at2759"/>
<name>A0A232FDS2_9HYME</name>
<dbReference type="Proteomes" id="UP000215335">
    <property type="component" value="Unassembled WGS sequence"/>
</dbReference>
<organism evidence="6 7">
    <name type="scientific">Trichomalopsis sarcophagae</name>
    <dbReference type="NCBI Taxonomy" id="543379"/>
    <lineage>
        <taxon>Eukaryota</taxon>
        <taxon>Metazoa</taxon>
        <taxon>Ecdysozoa</taxon>
        <taxon>Arthropoda</taxon>
        <taxon>Hexapoda</taxon>
        <taxon>Insecta</taxon>
        <taxon>Pterygota</taxon>
        <taxon>Neoptera</taxon>
        <taxon>Endopterygota</taxon>
        <taxon>Hymenoptera</taxon>
        <taxon>Apocrita</taxon>
        <taxon>Proctotrupomorpha</taxon>
        <taxon>Chalcidoidea</taxon>
        <taxon>Pteromalidae</taxon>
        <taxon>Pteromalinae</taxon>
        <taxon>Trichomalopsis</taxon>
    </lineage>
</organism>
<keyword evidence="7" id="KW-1185">Reference proteome</keyword>
<evidence type="ECO:0000313" key="7">
    <source>
        <dbReference type="Proteomes" id="UP000215335"/>
    </source>
</evidence>
<accession>A0A232FDS2</accession>
<proteinExistence type="inferred from homology"/>
<comment type="similarity">
    <text evidence="4">Belongs to the DONSON family.</text>
</comment>
<evidence type="ECO:0000256" key="2">
    <source>
        <dbReference type="ARBA" id="ARBA00022473"/>
    </source>
</evidence>
<feature type="compositionally biased region" description="Polar residues" evidence="5">
    <location>
        <begin position="43"/>
        <end position="58"/>
    </location>
</feature>
<evidence type="ECO:0000256" key="5">
    <source>
        <dbReference type="SAM" id="MobiDB-lite"/>
    </source>
</evidence>
<sequence length="545" mass="61581">MENPQEKNLDWKMPDQVMKLRKFKLRKVALQARINGTRVAETKTPQPSSSNVSANQTASKKRKNPFAKNEVNKKPKNCTPDLESISGDSTFDLLSLDSSSIKKNEDLYNANAVIEDSILEQAKATTYVPVEEPKGNKYIPINWTLKTKLRLMSPKPFAWKGKPKASEEASGTTGFVRCLDIGEQETTLDTSPNARFHQCCLVWQHPSIPWMELFPRSQSKLNVANDFVAMNQAMKDALYKDWCSSFRSLFHLLRVRQCPYFYVCGNNFTVLFRAAGICGISEVQALLTPSTRGLREALKNEEIQFTMPLKTKTRRKTAFELNDIKIVDDDDEHNDQWLKSVGIEESEIRRISFSQTKVQTGRECDVDNLHESLVFVTGVEAQALFNFLINCKTIMTNCGPYSGIPPTLLSPVAFHGSTLKPLRVRESTVCNGLEKFYSLELNGPILPDVLPSLCSLMSCDQLEKFSVSCAQLTNTVAFTLAKHGVEVAEDKDDKKEKLPPNIFGLENLTDCGFNKMILEHFCNSDPERIQNFESLTCHNNLYTWT</sequence>
<dbReference type="STRING" id="543379.A0A232FDS2"/>
<protein>
    <submittedName>
        <fullName evidence="6">Uncharacterized protein</fullName>
    </submittedName>
</protein>
<dbReference type="PANTHER" id="PTHR12972">
    <property type="entry name" value="DOWNSTREAM NEIGHBOR OF SON"/>
    <property type="match status" value="1"/>
</dbReference>
<comment type="subcellular location">
    <subcellularLocation>
        <location evidence="1">Nucleus</location>
    </subcellularLocation>
</comment>
<dbReference type="AlphaFoldDB" id="A0A232FDS2"/>
<dbReference type="InterPro" id="IPR024861">
    <property type="entry name" value="Donson"/>
</dbReference>
<evidence type="ECO:0000313" key="6">
    <source>
        <dbReference type="EMBL" id="OXU28936.1"/>
    </source>
</evidence>
<evidence type="ECO:0000256" key="1">
    <source>
        <dbReference type="ARBA" id="ARBA00004123"/>
    </source>
</evidence>
<reference evidence="6 7" key="1">
    <citation type="journal article" date="2017" name="Curr. Biol.">
        <title>The Evolution of Venom by Co-option of Single-Copy Genes.</title>
        <authorList>
            <person name="Martinson E.O."/>
            <person name="Mrinalini"/>
            <person name="Kelkar Y.D."/>
            <person name="Chang C.H."/>
            <person name="Werren J.H."/>
        </authorList>
    </citation>
    <scope>NUCLEOTIDE SEQUENCE [LARGE SCALE GENOMIC DNA]</scope>
    <source>
        <strain evidence="6 7">Alberta</strain>
        <tissue evidence="6">Whole body</tissue>
    </source>
</reference>